<dbReference type="Gene3D" id="1.10.10.10">
    <property type="entry name" value="Winged helix-like DNA-binding domain superfamily/Winged helix DNA-binding domain"/>
    <property type="match status" value="1"/>
</dbReference>
<name>A0A840ISQ9_9PSEU</name>
<dbReference type="GO" id="GO:0006355">
    <property type="term" value="P:regulation of DNA-templated transcription"/>
    <property type="evidence" value="ECO:0007669"/>
    <property type="project" value="InterPro"/>
</dbReference>
<dbReference type="PROSITE" id="PS50043">
    <property type="entry name" value="HTH_LUXR_2"/>
    <property type="match status" value="1"/>
</dbReference>
<evidence type="ECO:0000256" key="1">
    <source>
        <dbReference type="ARBA" id="ARBA00023015"/>
    </source>
</evidence>
<dbReference type="PANTHER" id="PTHR44688:SF16">
    <property type="entry name" value="DNA-BINDING TRANSCRIPTIONAL ACTIVATOR DEVR_DOSR"/>
    <property type="match status" value="1"/>
</dbReference>
<feature type="region of interest" description="Disordered" evidence="4">
    <location>
        <begin position="71"/>
        <end position="95"/>
    </location>
</feature>
<evidence type="ECO:0000259" key="5">
    <source>
        <dbReference type="PROSITE" id="PS50043"/>
    </source>
</evidence>
<dbReference type="SUPFAM" id="SSF46894">
    <property type="entry name" value="C-terminal effector domain of the bipartite response regulators"/>
    <property type="match status" value="1"/>
</dbReference>
<keyword evidence="7" id="KW-1185">Reference proteome</keyword>
<evidence type="ECO:0000256" key="4">
    <source>
        <dbReference type="SAM" id="MobiDB-lite"/>
    </source>
</evidence>
<evidence type="ECO:0000313" key="6">
    <source>
        <dbReference type="EMBL" id="MBB4684495.1"/>
    </source>
</evidence>
<evidence type="ECO:0000256" key="2">
    <source>
        <dbReference type="ARBA" id="ARBA00023125"/>
    </source>
</evidence>
<comment type="caution">
    <text evidence="6">The sequence shown here is derived from an EMBL/GenBank/DDBJ whole genome shotgun (WGS) entry which is preliminary data.</text>
</comment>
<evidence type="ECO:0000313" key="7">
    <source>
        <dbReference type="Proteomes" id="UP000581769"/>
    </source>
</evidence>
<dbReference type="InterPro" id="IPR000792">
    <property type="entry name" value="Tscrpt_reg_LuxR_C"/>
</dbReference>
<accession>A0A840ISQ9</accession>
<dbReference type="AlphaFoldDB" id="A0A840ISQ9"/>
<sequence length="403" mass="42909">MAVPPGSCPARRAIALARAGRDLDAAVGEAERALADPACRHRPGCVFDALSTLVLAGELAAADRAAARLGHHDDADTAAPDEAAPDERLPDEKLQDHGTLIRARTARWRGDLDTAWELYDQLHRRPGSAELHPVLMAETAELLLCRGRPVEANALLAEAGDGGNTPELRCARGLVAMDAGDFRAGLAEHLAAGRQFTVSGVANPAVSPWRRRAAWCAHACGNLELAADLAREDHEAALAWGEPRVVGETLAGLALLAGDGPELDLLCEAAELLEAGAAAIEAGEARYELGRRLLEAGRPAHARVQFTRAATGFRGAGNRHRTARVAEALRGCDPRPGPALTPIELKVAFLALANYRNQDIAAKQFLAVRTVEFHLSQVYRKLGIRGRDELQFPLLAPENLPAG</sequence>
<reference evidence="6 7" key="1">
    <citation type="submission" date="2020-08" db="EMBL/GenBank/DDBJ databases">
        <title>Sequencing the genomes of 1000 actinobacteria strains.</title>
        <authorList>
            <person name="Klenk H.-P."/>
        </authorList>
    </citation>
    <scope>NUCLEOTIDE SEQUENCE [LARGE SCALE GENOMIC DNA]</scope>
    <source>
        <strain evidence="6 7">DSM 45859</strain>
    </source>
</reference>
<dbReference type="CDD" id="cd06170">
    <property type="entry name" value="LuxR_C_like"/>
    <property type="match status" value="1"/>
</dbReference>
<dbReference type="GO" id="GO:0003677">
    <property type="term" value="F:DNA binding"/>
    <property type="evidence" value="ECO:0007669"/>
    <property type="project" value="UniProtKB-KW"/>
</dbReference>
<dbReference type="Proteomes" id="UP000581769">
    <property type="component" value="Unassembled WGS sequence"/>
</dbReference>
<keyword evidence="1" id="KW-0805">Transcription regulation</keyword>
<proteinExistence type="predicted"/>
<dbReference type="RefSeq" id="WP_184779614.1">
    <property type="nucleotide sequence ID" value="NZ_JACHMG010000001.1"/>
</dbReference>
<dbReference type="PANTHER" id="PTHR44688">
    <property type="entry name" value="DNA-BINDING TRANSCRIPTIONAL ACTIVATOR DEVR_DOSR"/>
    <property type="match status" value="1"/>
</dbReference>
<gene>
    <name evidence="6" type="ORF">BJY18_001980</name>
</gene>
<feature type="compositionally biased region" description="Basic and acidic residues" evidence="4">
    <location>
        <begin position="85"/>
        <end position="95"/>
    </location>
</feature>
<dbReference type="EMBL" id="JACHMG010000001">
    <property type="protein sequence ID" value="MBB4684495.1"/>
    <property type="molecule type" value="Genomic_DNA"/>
</dbReference>
<evidence type="ECO:0000256" key="3">
    <source>
        <dbReference type="ARBA" id="ARBA00023163"/>
    </source>
</evidence>
<dbReference type="SMART" id="SM00421">
    <property type="entry name" value="HTH_LUXR"/>
    <property type="match status" value="1"/>
</dbReference>
<protein>
    <submittedName>
        <fullName evidence="6">DNA-binding CsgD family transcriptional regulator</fullName>
    </submittedName>
</protein>
<organism evidence="6 7">
    <name type="scientific">Amycolatopsis jiangsuensis</name>
    <dbReference type="NCBI Taxonomy" id="1181879"/>
    <lineage>
        <taxon>Bacteria</taxon>
        <taxon>Bacillati</taxon>
        <taxon>Actinomycetota</taxon>
        <taxon>Actinomycetes</taxon>
        <taxon>Pseudonocardiales</taxon>
        <taxon>Pseudonocardiaceae</taxon>
        <taxon>Amycolatopsis</taxon>
    </lineage>
</organism>
<feature type="domain" description="HTH luxR-type" evidence="5">
    <location>
        <begin position="333"/>
        <end position="400"/>
    </location>
</feature>
<dbReference type="Pfam" id="PF00196">
    <property type="entry name" value="GerE"/>
    <property type="match status" value="1"/>
</dbReference>
<keyword evidence="3" id="KW-0804">Transcription</keyword>
<dbReference type="InterPro" id="IPR016032">
    <property type="entry name" value="Sig_transdc_resp-reg_C-effctor"/>
</dbReference>
<dbReference type="InterPro" id="IPR036388">
    <property type="entry name" value="WH-like_DNA-bd_sf"/>
</dbReference>
<keyword evidence="2 6" id="KW-0238">DNA-binding</keyword>